<dbReference type="EMBL" id="JBEDUW010000006">
    <property type="protein sequence ID" value="KAK9923581.1"/>
    <property type="molecule type" value="Genomic_DNA"/>
</dbReference>
<keyword evidence="2" id="KW-0813">Transport</keyword>
<evidence type="ECO:0008006" key="5">
    <source>
        <dbReference type="Google" id="ProtNLM"/>
    </source>
</evidence>
<proteinExistence type="inferred from homology"/>
<dbReference type="Proteomes" id="UP001457282">
    <property type="component" value="Unassembled WGS sequence"/>
</dbReference>
<dbReference type="GO" id="GO:0046933">
    <property type="term" value="F:proton-transporting ATP synthase activity, rotational mechanism"/>
    <property type="evidence" value="ECO:0007669"/>
    <property type="project" value="InterPro"/>
</dbReference>
<sequence>MEFSTRAAELMTLLESRITNFYTNFQADEISRVVSIGDGITRVYGLNEIQAGEMVEFVSGSALRGTNCRGRQPPLTPSSRRRLMHALDHRQSLIAAAASTGKRVRLPTVT</sequence>
<accession>A0AAW1WFX9</accession>
<evidence type="ECO:0000256" key="2">
    <source>
        <dbReference type="ARBA" id="ARBA00022448"/>
    </source>
</evidence>
<organism evidence="3 4">
    <name type="scientific">Rubus argutus</name>
    <name type="common">Southern blackberry</name>
    <dbReference type="NCBI Taxonomy" id="59490"/>
    <lineage>
        <taxon>Eukaryota</taxon>
        <taxon>Viridiplantae</taxon>
        <taxon>Streptophyta</taxon>
        <taxon>Embryophyta</taxon>
        <taxon>Tracheophyta</taxon>
        <taxon>Spermatophyta</taxon>
        <taxon>Magnoliopsida</taxon>
        <taxon>eudicotyledons</taxon>
        <taxon>Gunneridae</taxon>
        <taxon>Pentapetalae</taxon>
        <taxon>rosids</taxon>
        <taxon>fabids</taxon>
        <taxon>Rosales</taxon>
        <taxon>Rosaceae</taxon>
        <taxon>Rosoideae</taxon>
        <taxon>Rosoideae incertae sedis</taxon>
        <taxon>Rubus</taxon>
    </lineage>
</organism>
<dbReference type="Gene3D" id="2.40.30.20">
    <property type="match status" value="1"/>
</dbReference>
<evidence type="ECO:0000313" key="4">
    <source>
        <dbReference type="Proteomes" id="UP001457282"/>
    </source>
</evidence>
<dbReference type="SUPFAM" id="SSF50615">
    <property type="entry name" value="N-terminal domain of alpha and beta subunits of F1 ATP synthase"/>
    <property type="match status" value="1"/>
</dbReference>
<name>A0AAW1WFX9_RUBAR</name>
<dbReference type="GO" id="GO:0045259">
    <property type="term" value="C:proton-transporting ATP synthase complex"/>
    <property type="evidence" value="ECO:0007669"/>
    <property type="project" value="InterPro"/>
</dbReference>
<comment type="similarity">
    <text evidence="1">Belongs to the ATPase alpha/beta chains family.</text>
</comment>
<reference evidence="3 4" key="1">
    <citation type="journal article" date="2023" name="G3 (Bethesda)">
        <title>A chromosome-length genome assembly and annotation of blackberry (Rubus argutus, cv. 'Hillquist').</title>
        <authorList>
            <person name="Bruna T."/>
            <person name="Aryal R."/>
            <person name="Dudchenko O."/>
            <person name="Sargent D.J."/>
            <person name="Mead D."/>
            <person name="Buti M."/>
            <person name="Cavallini A."/>
            <person name="Hytonen T."/>
            <person name="Andres J."/>
            <person name="Pham M."/>
            <person name="Weisz D."/>
            <person name="Mascagni F."/>
            <person name="Usai G."/>
            <person name="Natali L."/>
            <person name="Bassil N."/>
            <person name="Fernandez G.E."/>
            <person name="Lomsadze A."/>
            <person name="Armour M."/>
            <person name="Olukolu B."/>
            <person name="Poorten T."/>
            <person name="Britton C."/>
            <person name="Davik J."/>
            <person name="Ashrafi H."/>
            <person name="Aiden E.L."/>
            <person name="Borodovsky M."/>
            <person name="Worthington M."/>
        </authorList>
    </citation>
    <scope>NUCLEOTIDE SEQUENCE [LARGE SCALE GENOMIC DNA]</scope>
    <source>
        <strain evidence="3">PI 553951</strain>
    </source>
</reference>
<dbReference type="PANTHER" id="PTHR48082:SF2">
    <property type="entry name" value="ATP SYNTHASE SUBUNIT ALPHA, MITOCHONDRIAL"/>
    <property type="match status" value="1"/>
</dbReference>
<dbReference type="GO" id="GO:0043531">
    <property type="term" value="F:ADP binding"/>
    <property type="evidence" value="ECO:0007669"/>
    <property type="project" value="TreeGrafter"/>
</dbReference>
<dbReference type="InterPro" id="IPR036121">
    <property type="entry name" value="ATPase_F1/V1/A1_a/bsu_N_sf"/>
</dbReference>
<dbReference type="GO" id="GO:0005524">
    <property type="term" value="F:ATP binding"/>
    <property type="evidence" value="ECO:0007669"/>
    <property type="project" value="UniProtKB-KW"/>
</dbReference>
<evidence type="ECO:0000256" key="1">
    <source>
        <dbReference type="ARBA" id="ARBA00008936"/>
    </source>
</evidence>
<dbReference type="InterPro" id="IPR023366">
    <property type="entry name" value="ATP_synth_asu-like_sf"/>
</dbReference>
<keyword evidence="4" id="KW-1185">Reference proteome</keyword>
<dbReference type="InterPro" id="IPR005294">
    <property type="entry name" value="ATP_synth_F1_asu"/>
</dbReference>
<gene>
    <name evidence="3" type="ORF">M0R45_031990</name>
</gene>
<protein>
    <recommendedName>
        <fullName evidence="5">ATPase F1/V1/A1 complex alpha/beta subunit N-terminal domain-containing protein</fullName>
    </recommendedName>
</protein>
<evidence type="ECO:0000313" key="3">
    <source>
        <dbReference type="EMBL" id="KAK9923581.1"/>
    </source>
</evidence>
<dbReference type="PANTHER" id="PTHR48082">
    <property type="entry name" value="ATP SYNTHASE SUBUNIT ALPHA, MITOCHONDRIAL"/>
    <property type="match status" value="1"/>
</dbReference>
<comment type="caution">
    <text evidence="3">The sequence shown here is derived from an EMBL/GenBank/DDBJ whole genome shotgun (WGS) entry which is preliminary data.</text>
</comment>
<dbReference type="AlphaFoldDB" id="A0AAW1WFX9"/>